<dbReference type="PANTHER" id="PTHR39962:SF1">
    <property type="entry name" value="LPXI FAMILY PROTEIN"/>
    <property type="match status" value="1"/>
</dbReference>
<dbReference type="Gene3D" id="3.40.140.80">
    <property type="match status" value="1"/>
</dbReference>
<dbReference type="RefSeq" id="WP_050519090.1">
    <property type="nucleotide sequence ID" value="NZ_FOCO01000007.1"/>
</dbReference>
<dbReference type="PANTHER" id="PTHR39962">
    <property type="entry name" value="BLL4848 PROTEIN"/>
    <property type="match status" value="1"/>
</dbReference>
<dbReference type="InterPro" id="IPR010415">
    <property type="entry name" value="LpxI_C"/>
</dbReference>
<gene>
    <name evidence="3" type="ORF">SAMN05216227_100794</name>
</gene>
<dbReference type="InterPro" id="IPR043167">
    <property type="entry name" value="LpxI_C_sf"/>
</dbReference>
<protein>
    <recommendedName>
        <fullName evidence="5">Phosphatidate cytidylyltransferase</fullName>
    </recommendedName>
</protein>
<evidence type="ECO:0008006" key="5">
    <source>
        <dbReference type="Google" id="ProtNLM"/>
    </source>
</evidence>
<organism evidence="3 4">
    <name type="scientific">Pseudorhodobacter antarcticus</name>
    <dbReference type="NCBI Taxonomy" id="1077947"/>
    <lineage>
        <taxon>Bacteria</taxon>
        <taxon>Pseudomonadati</taxon>
        <taxon>Pseudomonadota</taxon>
        <taxon>Alphaproteobacteria</taxon>
        <taxon>Rhodobacterales</taxon>
        <taxon>Paracoccaceae</taxon>
        <taxon>Pseudorhodobacter</taxon>
    </lineage>
</organism>
<evidence type="ECO:0000313" key="3">
    <source>
        <dbReference type="EMBL" id="SEN09485.1"/>
    </source>
</evidence>
<evidence type="ECO:0000313" key="4">
    <source>
        <dbReference type="Proteomes" id="UP000183002"/>
    </source>
</evidence>
<dbReference type="Pfam" id="PF06230">
    <property type="entry name" value="LpxI_C"/>
    <property type="match status" value="1"/>
</dbReference>
<accession>A0A1H8DQP1</accession>
<proteinExistence type="predicted"/>
<sequence length="272" mass="28536">MTDIAIIAGAGGLPAILAAQMPQKPLIAALDGFTPTGLTPDLHFRIERLVPFLNHLIDQGITRVCFAGAVQRPVLDPSLFDPLTAQMVPRLIAAMQSGDDATLREVLNIFTEFDLKIVGATDIAPHLTPGPGLLAGQITDQDRNDAMRAATITAALGAVDVGQGAVVQAGLCLAVETLTGTDAMLAGVMQIPANLRPRATRGLYFKTPKPGQDIRIDQPTIGPQTLDMVARAGLGGIAFQTGGVILLDQPALITQANALGLFLWSRDDQGQP</sequence>
<reference evidence="3 4" key="1">
    <citation type="submission" date="2016-10" db="EMBL/GenBank/DDBJ databases">
        <authorList>
            <person name="de Groot N.N."/>
        </authorList>
    </citation>
    <scope>NUCLEOTIDE SEQUENCE [LARGE SCALE GENOMIC DNA]</scope>
    <source>
        <strain evidence="3 4">CGMCC 1.10836</strain>
    </source>
</reference>
<evidence type="ECO:0000259" key="1">
    <source>
        <dbReference type="Pfam" id="PF06230"/>
    </source>
</evidence>
<keyword evidence="4" id="KW-1185">Reference proteome</keyword>
<dbReference type="InterPro" id="IPR053174">
    <property type="entry name" value="LpxI"/>
</dbReference>
<dbReference type="OrthoDB" id="9789836at2"/>
<dbReference type="AlphaFoldDB" id="A0A1H8DQP1"/>
<dbReference type="Gene3D" id="3.40.50.20">
    <property type="match status" value="1"/>
</dbReference>
<dbReference type="Pfam" id="PF17930">
    <property type="entry name" value="LpxI_N"/>
    <property type="match status" value="1"/>
</dbReference>
<feature type="domain" description="LpxI C-terminal" evidence="1">
    <location>
        <begin position="137"/>
        <end position="264"/>
    </location>
</feature>
<dbReference type="STRING" id="1077947.SAMN05216227_100794"/>
<feature type="domain" description="LpxI N-terminal" evidence="2">
    <location>
        <begin position="4"/>
        <end position="127"/>
    </location>
</feature>
<dbReference type="EMBL" id="FOCO01000007">
    <property type="protein sequence ID" value="SEN09485.1"/>
    <property type="molecule type" value="Genomic_DNA"/>
</dbReference>
<dbReference type="Proteomes" id="UP000183002">
    <property type="component" value="Unassembled WGS sequence"/>
</dbReference>
<evidence type="ECO:0000259" key="2">
    <source>
        <dbReference type="Pfam" id="PF17930"/>
    </source>
</evidence>
<dbReference type="InterPro" id="IPR041255">
    <property type="entry name" value="LpxI_N"/>
</dbReference>
<name>A0A1H8DQP1_9RHOB</name>